<name>A0A4R1FJK5_9PAST</name>
<dbReference type="RefSeq" id="WP_132692191.1">
    <property type="nucleotide sequence ID" value="NZ_SMFT01000007.1"/>
</dbReference>
<evidence type="ECO:0000256" key="3">
    <source>
        <dbReference type="ARBA" id="ARBA00022448"/>
    </source>
</evidence>
<evidence type="ECO:0000313" key="12">
    <source>
        <dbReference type="Proteomes" id="UP000294702"/>
    </source>
</evidence>
<dbReference type="InterPro" id="IPR050388">
    <property type="entry name" value="ABC_Ni/Peptide_Import"/>
</dbReference>
<keyword evidence="3" id="KW-0813">Transport</keyword>
<dbReference type="PANTHER" id="PTHR43297">
    <property type="entry name" value="OLIGOPEPTIDE TRANSPORT ATP-BINDING PROTEIN APPD"/>
    <property type="match status" value="1"/>
</dbReference>
<evidence type="ECO:0000256" key="6">
    <source>
        <dbReference type="ARBA" id="ARBA00022840"/>
    </source>
</evidence>
<sequence>MALLDVQQLSVHFGDEKTPFKAVDRISYQVKEGEVLGIVGESGSGKSVSSLAIMGLIDAPGRVNAQALYFLQNDLLAIDKNKRRKLIGSEIAMIFQDPMTSLNPCYTVGFQIMEALKVHQGGSRKQRKMRALELLEIVGIPDPESRLNVYPHQLSGGMSQRVMIAMAIACKPKLLIADEPTTALDVTIQAQIMDLLLKLQQKEKMALILITHDLALVAEAAQRIMVMYAGQIVEEGKAEEIFTLPRHPYTQALLQALPEFAEGKSRLQSLSGVVPGKYDRPQGCLLNPRCPYATEKCRQIEPHLQQIGERRVKCHTPLNDQGVPSNA</sequence>
<dbReference type="GO" id="GO:0015833">
    <property type="term" value="P:peptide transport"/>
    <property type="evidence" value="ECO:0007669"/>
    <property type="project" value="InterPro"/>
</dbReference>
<comment type="similarity">
    <text evidence="2">Belongs to the ABC transporter superfamily.</text>
</comment>
<evidence type="ECO:0000256" key="9">
    <source>
        <dbReference type="ARBA" id="ARBA00047356"/>
    </source>
</evidence>
<proteinExistence type="inferred from homology"/>
<dbReference type="PANTHER" id="PTHR43297:SF2">
    <property type="entry name" value="DIPEPTIDE TRANSPORT ATP-BINDING PROTEIN DPPD"/>
    <property type="match status" value="1"/>
</dbReference>
<dbReference type="InterPro" id="IPR027417">
    <property type="entry name" value="P-loop_NTPase"/>
</dbReference>
<dbReference type="GO" id="GO:0005524">
    <property type="term" value="F:ATP binding"/>
    <property type="evidence" value="ECO:0007669"/>
    <property type="project" value="UniProtKB-KW"/>
</dbReference>
<dbReference type="NCBIfam" id="TIGR01727">
    <property type="entry name" value="oligo_HPY"/>
    <property type="match status" value="1"/>
</dbReference>
<dbReference type="PROSITE" id="PS00211">
    <property type="entry name" value="ABC_TRANSPORTER_1"/>
    <property type="match status" value="1"/>
</dbReference>
<evidence type="ECO:0000256" key="1">
    <source>
        <dbReference type="ARBA" id="ARBA00004417"/>
    </source>
</evidence>
<comment type="subcellular location">
    <subcellularLocation>
        <location evidence="1">Cell inner membrane</location>
        <topology evidence="1">Peripheral membrane protein</topology>
    </subcellularLocation>
</comment>
<dbReference type="CDD" id="cd03257">
    <property type="entry name" value="ABC_NikE_OppD_transporters"/>
    <property type="match status" value="1"/>
</dbReference>
<evidence type="ECO:0000259" key="10">
    <source>
        <dbReference type="PROSITE" id="PS50893"/>
    </source>
</evidence>
<dbReference type="Pfam" id="PF08352">
    <property type="entry name" value="oligo_HPY"/>
    <property type="match status" value="1"/>
</dbReference>
<dbReference type="SUPFAM" id="SSF52540">
    <property type="entry name" value="P-loop containing nucleoside triphosphate hydrolases"/>
    <property type="match status" value="1"/>
</dbReference>
<dbReference type="GO" id="GO:0016887">
    <property type="term" value="F:ATP hydrolysis activity"/>
    <property type="evidence" value="ECO:0007669"/>
    <property type="project" value="InterPro"/>
</dbReference>
<dbReference type="PROSITE" id="PS50893">
    <property type="entry name" value="ABC_TRANSPORTER_2"/>
    <property type="match status" value="1"/>
</dbReference>
<gene>
    <name evidence="11" type="ORF">EV694_2093</name>
</gene>
<dbReference type="InterPro" id="IPR013563">
    <property type="entry name" value="Oligopep_ABC_C"/>
</dbReference>
<keyword evidence="7" id="KW-0472">Membrane</keyword>
<dbReference type="NCBIfam" id="NF008246">
    <property type="entry name" value="PRK11022.1"/>
    <property type="match status" value="1"/>
</dbReference>
<dbReference type="OrthoDB" id="9784450at2"/>
<dbReference type="GO" id="GO:0005886">
    <property type="term" value="C:plasma membrane"/>
    <property type="evidence" value="ECO:0007669"/>
    <property type="project" value="UniProtKB-SubCell"/>
</dbReference>
<dbReference type="FunFam" id="3.40.50.300:FF:000016">
    <property type="entry name" value="Oligopeptide ABC transporter ATP-binding component"/>
    <property type="match status" value="1"/>
</dbReference>
<evidence type="ECO:0000256" key="2">
    <source>
        <dbReference type="ARBA" id="ARBA00005417"/>
    </source>
</evidence>
<dbReference type="GO" id="GO:0055085">
    <property type="term" value="P:transmembrane transport"/>
    <property type="evidence" value="ECO:0007669"/>
    <property type="project" value="UniProtKB-ARBA"/>
</dbReference>
<dbReference type="EC" id="7.4.2.9" evidence="8"/>
<keyword evidence="12" id="KW-1185">Reference proteome</keyword>
<keyword evidence="4" id="KW-1003">Cell membrane</keyword>
<dbReference type="InterPro" id="IPR017871">
    <property type="entry name" value="ABC_transporter-like_CS"/>
</dbReference>
<evidence type="ECO:0000256" key="8">
    <source>
        <dbReference type="ARBA" id="ARBA00038852"/>
    </source>
</evidence>
<evidence type="ECO:0000256" key="5">
    <source>
        <dbReference type="ARBA" id="ARBA00022741"/>
    </source>
</evidence>
<reference evidence="11 12" key="1">
    <citation type="submission" date="2019-03" db="EMBL/GenBank/DDBJ databases">
        <title>Genomic Encyclopedia of Type Strains, Phase IV (KMG-IV): sequencing the most valuable type-strain genomes for metagenomic binning, comparative biology and taxonomic classification.</title>
        <authorList>
            <person name="Goeker M."/>
        </authorList>
    </citation>
    <scope>NUCLEOTIDE SEQUENCE [LARGE SCALE GENOMIC DNA]</scope>
    <source>
        <strain evidence="11 12">DSM 15534</strain>
    </source>
</reference>
<protein>
    <recommendedName>
        <fullName evidence="8">ABC-type dipeptide transporter</fullName>
        <ecNumber evidence="8">7.4.2.9</ecNumber>
    </recommendedName>
</protein>
<comment type="catalytic activity">
    <reaction evidence="9">
        <text>a dipeptide(out) + ATP + H2O = a dipeptide(in) + ADP + phosphate + H(+)</text>
        <dbReference type="Rhea" id="RHEA:23120"/>
        <dbReference type="ChEBI" id="CHEBI:15377"/>
        <dbReference type="ChEBI" id="CHEBI:15378"/>
        <dbReference type="ChEBI" id="CHEBI:30616"/>
        <dbReference type="ChEBI" id="CHEBI:43474"/>
        <dbReference type="ChEBI" id="CHEBI:90799"/>
        <dbReference type="ChEBI" id="CHEBI:456216"/>
        <dbReference type="EC" id="7.4.2.9"/>
    </reaction>
</comment>
<evidence type="ECO:0000256" key="4">
    <source>
        <dbReference type="ARBA" id="ARBA00022475"/>
    </source>
</evidence>
<evidence type="ECO:0000256" key="7">
    <source>
        <dbReference type="ARBA" id="ARBA00023136"/>
    </source>
</evidence>
<dbReference type="Proteomes" id="UP000294702">
    <property type="component" value="Unassembled WGS sequence"/>
</dbReference>
<accession>A0A4R1FJK5</accession>
<keyword evidence="6 11" id="KW-0067">ATP-binding</keyword>
<organism evidence="11 12">
    <name type="scientific">Volucribacter psittacicida</name>
    <dbReference type="NCBI Taxonomy" id="203482"/>
    <lineage>
        <taxon>Bacteria</taxon>
        <taxon>Pseudomonadati</taxon>
        <taxon>Pseudomonadota</taxon>
        <taxon>Gammaproteobacteria</taxon>
        <taxon>Pasteurellales</taxon>
        <taxon>Pasteurellaceae</taxon>
        <taxon>Volucribacter</taxon>
    </lineage>
</organism>
<dbReference type="AlphaFoldDB" id="A0A4R1FJK5"/>
<dbReference type="Gene3D" id="3.40.50.300">
    <property type="entry name" value="P-loop containing nucleotide triphosphate hydrolases"/>
    <property type="match status" value="1"/>
</dbReference>
<dbReference type="EMBL" id="SMFT01000007">
    <property type="protein sequence ID" value="TCJ94663.1"/>
    <property type="molecule type" value="Genomic_DNA"/>
</dbReference>
<evidence type="ECO:0000313" key="11">
    <source>
        <dbReference type="EMBL" id="TCJ94663.1"/>
    </source>
</evidence>
<feature type="domain" description="ABC transporter" evidence="10">
    <location>
        <begin position="6"/>
        <end position="254"/>
    </location>
</feature>
<keyword evidence="5" id="KW-0547">Nucleotide-binding</keyword>
<dbReference type="InterPro" id="IPR003593">
    <property type="entry name" value="AAA+_ATPase"/>
</dbReference>
<dbReference type="Pfam" id="PF00005">
    <property type="entry name" value="ABC_tran"/>
    <property type="match status" value="1"/>
</dbReference>
<dbReference type="InterPro" id="IPR003439">
    <property type="entry name" value="ABC_transporter-like_ATP-bd"/>
</dbReference>
<comment type="caution">
    <text evidence="11">The sequence shown here is derived from an EMBL/GenBank/DDBJ whole genome shotgun (WGS) entry which is preliminary data.</text>
</comment>
<dbReference type="SMART" id="SM00382">
    <property type="entry name" value="AAA"/>
    <property type="match status" value="1"/>
</dbReference>